<evidence type="ECO:0000313" key="4">
    <source>
        <dbReference type="EMBL" id="MBC8589987.1"/>
    </source>
</evidence>
<keyword evidence="2" id="KW-0472">Membrane</keyword>
<protein>
    <submittedName>
        <fullName evidence="4">Helix-turn-helix transcriptional regulator</fullName>
    </submittedName>
</protein>
<keyword evidence="2" id="KW-0812">Transmembrane</keyword>
<feature type="transmembrane region" description="Helical" evidence="2">
    <location>
        <begin position="104"/>
        <end position="125"/>
    </location>
</feature>
<feature type="transmembrane region" description="Helical" evidence="2">
    <location>
        <begin position="76"/>
        <end position="98"/>
    </location>
</feature>
<comment type="caution">
    <text evidence="4">The sequence shown here is derived from an EMBL/GenBank/DDBJ whole genome shotgun (WGS) entry which is preliminary data.</text>
</comment>
<dbReference type="GO" id="GO:0003677">
    <property type="term" value="F:DNA binding"/>
    <property type="evidence" value="ECO:0007669"/>
    <property type="project" value="UniProtKB-KW"/>
</dbReference>
<evidence type="ECO:0000256" key="2">
    <source>
        <dbReference type="SAM" id="Phobius"/>
    </source>
</evidence>
<dbReference type="SMART" id="SM00530">
    <property type="entry name" value="HTH_XRE"/>
    <property type="match status" value="1"/>
</dbReference>
<dbReference type="PANTHER" id="PTHR46558">
    <property type="entry name" value="TRACRIPTIONAL REGULATORY PROTEIN-RELATED-RELATED"/>
    <property type="match status" value="1"/>
</dbReference>
<keyword evidence="1" id="KW-0238">DNA-binding</keyword>
<keyword evidence="5" id="KW-1185">Reference proteome</keyword>
<dbReference type="AlphaFoldDB" id="A0A926F0Y1"/>
<dbReference type="PROSITE" id="PS50943">
    <property type="entry name" value="HTH_CROC1"/>
    <property type="match status" value="1"/>
</dbReference>
<dbReference type="CDD" id="cd00093">
    <property type="entry name" value="HTH_XRE"/>
    <property type="match status" value="1"/>
</dbReference>
<sequence length="179" mass="20508">MSIGNKIKYYRKVKKLSQEKLAEKIGISRQAVSKWESGKSVPSIDNLIYISEILDVTVEELTSDNHEYKDKKIDKLGFVVGYSLSAAAAMFFYGFRNIDTTLKIAYVVLGFIGVMMLSIFTYRLYSKKARTKIIRYNLIYLIIINILGILSKYYGGIIAMILIVLSVLGYEKFLKYYDS</sequence>
<proteinExistence type="predicted"/>
<dbReference type="PANTHER" id="PTHR46558:SF4">
    <property type="entry name" value="DNA-BIDING PHAGE PROTEIN"/>
    <property type="match status" value="1"/>
</dbReference>
<name>A0A926F0Y1_9FIRM</name>
<feature type="domain" description="HTH cro/C1-type" evidence="3">
    <location>
        <begin position="7"/>
        <end position="61"/>
    </location>
</feature>
<feature type="transmembrane region" description="Helical" evidence="2">
    <location>
        <begin position="137"/>
        <end position="170"/>
    </location>
</feature>
<dbReference type="RefSeq" id="WP_249322777.1">
    <property type="nucleotide sequence ID" value="NZ_JACRTK010000001.1"/>
</dbReference>
<dbReference type="Proteomes" id="UP000601522">
    <property type="component" value="Unassembled WGS sequence"/>
</dbReference>
<evidence type="ECO:0000313" key="5">
    <source>
        <dbReference type="Proteomes" id="UP000601522"/>
    </source>
</evidence>
<dbReference type="SUPFAM" id="SSF47413">
    <property type="entry name" value="lambda repressor-like DNA-binding domains"/>
    <property type="match status" value="1"/>
</dbReference>
<evidence type="ECO:0000256" key="1">
    <source>
        <dbReference type="ARBA" id="ARBA00023125"/>
    </source>
</evidence>
<dbReference type="Pfam" id="PF01381">
    <property type="entry name" value="HTH_3"/>
    <property type="match status" value="1"/>
</dbReference>
<dbReference type="Gene3D" id="1.10.260.40">
    <property type="entry name" value="lambda repressor-like DNA-binding domains"/>
    <property type="match status" value="1"/>
</dbReference>
<keyword evidence="2" id="KW-1133">Transmembrane helix</keyword>
<evidence type="ECO:0000259" key="3">
    <source>
        <dbReference type="PROSITE" id="PS50943"/>
    </source>
</evidence>
<organism evidence="4 5">
    <name type="scientific">Wansuia hejianensis</name>
    <dbReference type="NCBI Taxonomy" id="2763667"/>
    <lineage>
        <taxon>Bacteria</taxon>
        <taxon>Bacillati</taxon>
        <taxon>Bacillota</taxon>
        <taxon>Clostridia</taxon>
        <taxon>Lachnospirales</taxon>
        <taxon>Lachnospiraceae</taxon>
        <taxon>Wansuia</taxon>
    </lineage>
</organism>
<dbReference type="EMBL" id="JACRTK010000001">
    <property type="protein sequence ID" value="MBC8589987.1"/>
    <property type="molecule type" value="Genomic_DNA"/>
</dbReference>
<accession>A0A926F0Y1</accession>
<dbReference type="InterPro" id="IPR001387">
    <property type="entry name" value="Cro/C1-type_HTH"/>
</dbReference>
<dbReference type="InterPro" id="IPR010982">
    <property type="entry name" value="Lambda_DNA-bd_dom_sf"/>
</dbReference>
<gene>
    <name evidence="4" type="ORF">H8689_02385</name>
</gene>
<reference evidence="4 5" key="1">
    <citation type="submission" date="2020-08" db="EMBL/GenBank/DDBJ databases">
        <title>Genome public.</title>
        <authorList>
            <person name="Liu C."/>
            <person name="Sun Q."/>
        </authorList>
    </citation>
    <scope>NUCLEOTIDE SEQUENCE [LARGE SCALE GENOMIC DNA]</scope>
    <source>
        <strain evidence="4 5">NSJ-26</strain>
    </source>
</reference>